<dbReference type="RefSeq" id="WP_167209291.1">
    <property type="nucleotide sequence ID" value="NZ_CP050063.1"/>
</dbReference>
<dbReference type="KEGG" id="spib:G8759_15065"/>
<dbReference type="EMBL" id="CP050063">
    <property type="protein sequence ID" value="QIP13836.1"/>
    <property type="molecule type" value="Genomic_DNA"/>
</dbReference>
<proteinExistence type="predicted"/>
<dbReference type="AlphaFoldDB" id="A0A6G9ANC2"/>
<evidence type="ECO:0008006" key="3">
    <source>
        <dbReference type="Google" id="ProtNLM"/>
    </source>
</evidence>
<protein>
    <recommendedName>
        <fullName evidence="3">Lipoprotein</fullName>
    </recommendedName>
</protein>
<dbReference type="PROSITE" id="PS51257">
    <property type="entry name" value="PROKAR_LIPOPROTEIN"/>
    <property type="match status" value="1"/>
</dbReference>
<dbReference type="Proteomes" id="UP000501802">
    <property type="component" value="Chromosome"/>
</dbReference>
<keyword evidence="2" id="KW-1185">Reference proteome</keyword>
<organism evidence="1 2">
    <name type="scientific">Spirosoma aureum</name>
    <dbReference type="NCBI Taxonomy" id="2692134"/>
    <lineage>
        <taxon>Bacteria</taxon>
        <taxon>Pseudomonadati</taxon>
        <taxon>Bacteroidota</taxon>
        <taxon>Cytophagia</taxon>
        <taxon>Cytophagales</taxon>
        <taxon>Cytophagaceae</taxon>
        <taxon>Spirosoma</taxon>
    </lineage>
</organism>
<reference evidence="1 2" key="1">
    <citation type="submission" date="2020-03" db="EMBL/GenBank/DDBJ databases">
        <authorList>
            <person name="Kim M.K."/>
        </authorList>
    </citation>
    <scope>NUCLEOTIDE SEQUENCE [LARGE SCALE GENOMIC DNA]</scope>
    <source>
        <strain evidence="1 2">BT328</strain>
    </source>
</reference>
<name>A0A6G9ANC2_9BACT</name>
<evidence type="ECO:0000313" key="1">
    <source>
        <dbReference type="EMBL" id="QIP13836.1"/>
    </source>
</evidence>
<gene>
    <name evidence="1" type="ORF">G8759_15065</name>
</gene>
<accession>A0A6G9ANC2</accession>
<sequence length="247" mass="27108">MTAPLKIRCGWKAVHLITLSTLLGLGGCRDQNADMYDSTILVVTDFAKGADSWKADYSDYQLNEADSIHFVSGIRSLPMPLDTSRKAFLVGSTNASDDLFMFLKRKLSGLRPTTNYQIVYELELASKYPAQSVGIGGSPGLALHLKVGASAVEPVKVEKNQGYYLNLDKGDQATGGKDVILIGDASNDNTDDRYRLVRRFSNGKNLMAQTDKNGDLWLVVGTDSGYEGRTDLYYSRILVSLRPIVPQ</sequence>
<evidence type="ECO:0000313" key="2">
    <source>
        <dbReference type="Proteomes" id="UP000501802"/>
    </source>
</evidence>